<evidence type="ECO:0000313" key="3">
    <source>
        <dbReference type="EMBL" id="CAB9506900.1"/>
    </source>
</evidence>
<dbReference type="EMBL" id="CAICTM010000282">
    <property type="protein sequence ID" value="CAB9506900.1"/>
    <property type="molecule type" value="Genomic_DNA"/>
</dbReference>
<name>A0A9N8DUF2_9STRA</name>
<dbReference type="OrthoDB" id="38453at2759"/>
<reference evidence="3" key="1">
    <citation type="submission" date="2020-06" db="EMBL/GenBank/DDBJ databases">
        <authorList>
            <consortium name="Plant Systems Biology data submission"/>
        </authorList>
    </citation>
    <scope>NUCLEOTIDE SEQUENCE</scope>
    <source>
        <strain evidence="3">D6</strain>
    </source>
</reference>
<protein>
    <submittedName>
        <fullName evidence="3">Leucine Rich Repeat</fullName>
    </submittedName>
</protein>
<keyword evidence="2" id="KW-1133">Transmembrane helix</keyword>
<proteinExistence type="predicted"/>
<dbReference type="Proteomes" id="UP001153069">
    <property type="component" value="Unassembled WGS sequence"/>
</dbReference>
<sequence length="463" mass="51109">MKGEKDVLDVLDVVAARLNHHSNHSSIATIGMRLINGMSADLEGKDMEVEAQRSKPLIGDITTSDNDHSNSVSTNGRITSADLDGKAQTTKPLIGDITAGDNINPRDQCVLGDTGTEAMVRPVNSQLERAVVVQLESLPGAYAVAPTPTGIPAEVDTNRDVLIQQTSGSSHTVALDEDPTAVDVPNHNHDHDLAVANMVPEDTLQSTVDLPQAQGFDAVESDRRRARRAKQFQTKVFSVSCFVLIVIVVILVAVVLTRSKEVELPSDDLDLEENDLEPATEIPSPAPTTLRSNILALLPQDTITILKEDPKSPQSKALEWLLEDVQYLAHYEDQRIVQKFALVTLFYATDGHRWTTNTSWLSHHVHECNWFKHQSFSLRDFRSKFFPGYFKEFKNISGAPSCHNDTGLYQHLWLDQNNLVGSIPEELFLLTSLKTLSIGRNRIEGTISTRVGQLVVPPSRIGH</sequence>
<dbReference type="AlphaFoldDB" id="A0A9N8DUF2"/>
<evidence type="ECO:0000256" key="2">
    <source>
        <dbReference type="SAM" id="Phobius"/>
    </source>
</evidence>
<dbReference type="Gene3D" id="3.80.10.10">
    <property type="entry name" value="Ribonuclease Inhibitor"/>
    <property type="match status" value="1"/>
</dbReference>
<dbReference type="InterPro" id="IPR032675">
    <property type="entry name" value="LRR_dom_sf"/>
</dbReference>
<keyword evidence="4" id="KW-1185">Reference proteome</keyword>
<feature type="region of interest" description="Disordered" evidence="1">
    <location>
        <begin position="59"/>
        <end position="79"/>
    </location>
</feature>
<evidence type="ECO:0000256" key="1">
    <source>
        <dbReference type="SAM" id="MobiDB-lite"/>
    </source>
</evidence>
<accession>A0A9N8DUF2</accession>
<dbReference type="SUPFAM" id="SSF52058">
    <property type="entry name" value="L domain-like"/>
    <property type="match status" value="1"/>
</dbReference>
<feature type="compositionally biased region" description="Polar residues" evidence="1">
    <location>
        <begin position="61"/>
        <end position="78"/>
    </location>
</feature>
<feature type="transmembrane region" description="Helical" evidence="2">
    <location>
        <begin position="236"/>
        <end position="256"/>
    </location>
</feature>
<keyword evidence="2" id="KW-0812">Transmembrane</keyword>
<comment type="caution">
    <text evidence="3">The sequence shown here is derived from an EMBL/GenBank/DDBJ whole genome shotgun (WGS) entry which is preliminary data.</text>
</comment>
<organism evidence="3 4">
    <name type="scientific">Seminavis robusta</name>
    <dbReference type="NCBI Taxonomy" id="568900"/>
    <lineage>
        <taxon>Eukaryota</taxon>
        <taxon>Sar</taxon>
        <taxon>Stramenopiles</taxon>
        <taxon>Ochrophyta</taxon>
        <taxon>Bacillariophyta</taxon>
        <taxon>Bacillariophyceae</taxon>
        <taxon>Bacillariophycidae</taxon>
        <taxon>Naviculales</taxon>
        <taxon>Naviculaceae</taxon>
        <taxon>Seminavis</taxon>
    </lineage>
</organism>
<keyword evidence="2" id="KW-0472">Membrane</keyword>
<evidence type="ECO:0000313" key="4">
    <source>
        <dbReference type="Proteomes" id="UP001153069"/>
    </source>
</evidence>
<gene>
    <name evidence="3" type="ORF">SEMRO_283_G107810.1</name>
</gene>